<dbReference type="SUPFAM" id="SSF46689">
    <property type="entry name" value="Homeodomain-like"/>
    <property type="match status" value="1"/>
</dbReference>
<evidence type="ECO:0000256" key="2">
    <source>
        <dbReference type="PROSITE-ProRule" id="PRU00335"/>
    </source>
</evidence>
<dbReference type="Proteomes" id="UP000298021">
    <property type="component" value="Unassembled WGS sequence"/>
</dbReference>
<dbReference type="GO" id="GO:0003700">
    <property type="term" value="F:DNA-binding transcription factor activity"/>
    <property type="evidence" value="ECO:0007669"/>
    <property type="project" value="TreeGrafter"/>
</dbReference>
<organism evidence="4 5">
    <name type="scientific">Companilactobacillus suantsaicola</name>
    <dbReference type="NCBI Taxonomy" id="2487723"/>
    <lineage>
        <taxon>Bacteria</taxon>
        <taxon>Bacillati</taxon>
        <taxon>Bacillota</taxon>
        <taxon>Bacilli</taxon>
        <taxon>Lactobacillales</taxon>
        <taxon>Lactobacillaceae</taxon>
        <taxon>Companilactobacillus</taxon>
    </lineage>
</organism>
<sequence>MNRVFEDVDNWLNLKQMPKGKQKVIKAAMTLFSQYGYHATSTAMISEESQMSQATIFKYFESKEALLLVIIKPMIEHVLPTYGQDFVAEIKNNGGDLEELVHFMAYDRFYFLKQNKDAAMILITQVLNDDSTRNMLLEKIELFKKTFANELWSVLQDTDELRDDVTLEDFIHVFVGQIVFYFVQSQRLIVVDDEKIIEKQLDKIIQNVILAIRKQ</sequence>
<dbReference type="EMBL" id="RKLY01000004">
    <property type="protein sequence ID" value="TGD24666.1"/>
    <property type="molecule type" value="Genomic_DNA"/>
</dbReference>
<dbReference type="PANTHER" id="PTHR30055">
    <property type="entry name" value="HTH-TYPE TRANSCRIPTIONAL REGULATOR RUTR"/>
    <property type="match status" value="1"/>
</dbReference>
<dbReference type="InterPro" id="IPR009057">
    <property type="entry name" value="Homeodomain-like_sf"/>
</dbReference>
<dbReference type="AlphaFoldDB" id="A0A4Z0JNK2"/>
<dbReference type="OrthoDB" id="9780824at2"/>
<dbReference type="Pfam" id="PF00440">
    <property type="entry name" value="TetR_N"/>
    <property type="match status" value="1"/>
</dbReference>
<feature type="domain" description="HTH tetR-type" evidence="3">
    <location>
        <begin position="18"/>
        <end position="78"/>
    </location>
</feature>
<proteinExistence type="predicted"/>
<evidence type="ECO:0000259" key="3">
    <source>
        <dbReference type="PROSITE" id="PS50977"/>
    </source>
</evidence>
<keyword evidence="5" id="KW-1185">Reference proteome</keyword>
<protein>
    <submittedName>
        <fullName evidence="4">TetR/AcrR family transcriptional regulator</fullName>
    </submittedName>
</protein>
<keyword evidence="1 2" id="KW-0238">DNA-binding</keyword>
<evidence type="ECO:0000313" key="5">
    <source>
        <dbReference type="Proteomes" id="UP000298021"/>
    </source>
</evidence>
<name>A0A4Z0JNK2_9LACO</name>
<dbReference type="InterPro" id="IPR050109">
    <property type="entry name" value="HTH-type_TetR-like_transc_reg"/>
</dbReference>
<evidence type="ECO:0000313" key="4">
    <source>
        <dbReference type="EMBL" id="TGD24666.1"/>
    </source>
</evidence>
<dbReference type="PRINTS" id="PR00455">
    <property type="entry name" value="HTHTETR"/>
</dbReference>
<dbReference type="GO" id="GO:0000976">
    <property type="term" value="F:transcription cis-regulatory region binding"/>
    <property type="evidence" value="ECO:0007669"/>
    <property type="project" value="TreeGrafter"/>
</dbReference>
<comment type="caution">
    <text evidence="4">The sequence shown here is derived from an EMBL/GenBank/DDBJ whole genome shotgun (WGS) entry which is preliminary data.</text>
</comment>
<dbReference type="PANTHER" id="PTHR30055:SF226">
    <property type="entry name" value="HTH-TYPE TRANSCRIPTIONAL REGULATOR PKSA"/>
    <property type="match status" value="1"/>
</dbReference>
<evidence type="ECO:0000256" key="1">
    <source>
        <dbReference type="ARBA" id="ARBA00023125"/>
    </source>
</evidence>
<dbReference type="RefSeq" id="WP_135371411.1">
    <property type="nucleotide sequence ID" value="NZ_RKLY01000004.1"/>
</dbReference>
<dbReference type="PROSITE" id="PS50977">
    <property type="entry name" value="HTH_TETR_2"/>
    <property type="match status" value="1"/>
</dbReference>
<reference evidence="4 5" key="1">
    <citation type="submission" date="2018-10" db="EMBL/GenBank/DDBJ databases">
        <title>Lactobacillus sp. R7 and Lactobacillus sp. R19 isolated from fermented mustard green product of Taiwan.</title>
        <authorList>
            <person name="Lin S.-T."/>
        </authorList>
    </citation>
    <scope>NUCLEOTIDE SEQUENCE [LARGE SCALE GENOMIC DNA]</scope>
    <source>
        <strain evidence="4 5">BCRC 81127</strain>
    </source>
</reference>
<dbReference type="InterPro" id="IPR001647">
    <property type="entry name" value="HTH_TetR"/>
</dbReference>
<feature type="DNA-binding region" description="H-T-H motif" evidence="2">
    <location>
        <begin position="41"/>
        <end position="60"/>
    </location>
</feature>
<dbReference type="Gene3D" id="1.10.357.10">
    <property type="entry name" value="Tetracycline Repressor, domain 2"/>
    <property type="match status" value="1"/>
</dbReference>
<gene>
    <name evidence="4" type="ORF">EGT49_02645</name>
</gene>
<accession>A0A4Z0JNK2</accession>